<sequence length="442" mass="44614">MYLRRRGFHRVMTSSPERRGWIGVLSVALGSFVLVLSEFLPIGLLPSIAANLDVPIGTAGLMVVATGLIGAVAAPVVTVVTSRIDRRVVLVSLSVLLIVADALAAIAPSFGVLLLARMLLGVGIGGFWAIGAGIAGRLVKPSSAIRATSFITAGVSVATVVSLPLGAFVSSFASWRLAFVIGGVLGTIALILQLVMLPSIPAIHTVRFATLGALLKIKRARVGLIATAFIFVAQFAAYTYIAPYLTQLVRVDADTVTLALLVFGVAGIVGNFVAGLTLSRSVIGTLGTAKFVLAGALVLLPFLATSVPGVFVLLVVWGLVWGALPLGTQTWMAASSPSGAESGLALFVTTIQLSIAAGSIAGAAVVSSAGIAADFWLSGAVAVIGAVVLITLGLRRSNALVPDPALAPVAAATLAAPGAVTAAPVAVPPAIALDEPCVAAPC</sequence>
<evidence type="ECO:0000256" key="6">
    <source>
        <dbReference type="SAM" id="Phobius"/>
    </source>
</evidence>
<feature type="transmembrane region" description="Helical" evidence="6">
    <location>
        <begin position="291"/>
        <end position="324"/>
    </location>
</feature>
<dbReference type="PANTHER" id="PTHR43124">
    <property type="entry name" value="PURINE EFFLUX PUMP PBUE"/>
    <property type="match status" value="1"/>
</dbReference>
<dbReference type="SUPFAM" id="SSF103473">
    <property type="entry name" value="MFS general substrate transporter"/>
    <property type="match status" value="1"/>
</dbReference>
<feature type="transmembrane region" description="Helical" evidence="6">
    <location>
        <begin position="88"/>
        <end position="108"/>
    </location>
</feature>
<comment type="subcellular location">
    <subcellularLocation>
        <location evidence="1">Cell membrane</location>
        <topology evidence="1">Multi-pass membrane protein</topology>
    </subcellularLocation>
</comment>
<evidence type="ECO:0000313" key="9">
    <source>
        <dbReference type="Proteomes" id="UP000598775"/>
    </source>
</evidence>
<feature type="domain" description="Major facilitator superfamily (MFS) profile" evidence="7">
    <location>
        <begin position="23"/>
        <end position="397"/>
    </location>
</feature>
<keyword evidence="2" id="KW-1003">Cell membrane</keyword>
<feature type="transmembrane region" description="Helical" evidence="6">
    <location>
        <begin position="21"/>
        <end position="44"/>
    </location>
</feature>
<keyword evidence="9" id="KW-1185">Reference proteome</keyword>
<reference evidence="8 9" key="1">
    <citation type="journal article" date="2014" name="Int. J. Syst. Evol. Microbiol.">
        <title>Complete genome sequence of Corynebacterium casei LMG S-19264T (=DSM 44701T), isolated from a smear-ripened cheese.</title>
        <authorList>
            <consortium name="US DOE Joint Genome Institute (JGI-PGF)"/>
            <person name="Walter F."/>
            <person name="Albersmeier A."/>
            <person name="Kalinowski J."/>
            <person name="Ruckert C."/>
        </authorList>
    </citation>
    <scope>NUCLEOTIDE SEQUENCE [LARGE SCALE GENOMIC DNA]</scope>
    <source>
        <strain evidence="8 9">CGMCC 1.12976</strain>
    </source>
</reference>
<protein>
    <submittedName>
        <fullName evidence="8">MFS transporter</fullName>
    </submittedName>
</protein>
<evidence type="ECO:0000259" key="7">
    <source>
        <dbReference type="PROSITE" id="PS50850"/>
    </source>
</evidence>
<dbReference type="GO" id="GO:0005886">
    <property type="term" value="C:plasma membrane"/>
    <property type="evidence" value="ECO:0007669"/>
    <property type="project" value="UniProtKB-SubCell"/>
</dbReference>
<keyword evidence="5 6" id="KW-0472">Membrane</keyword>
<dbReference type="PANTHER" id="PTHR43124:SF3">
    <property type="entry name" value="CHLORAMPHENICOL EFFLUX PUMP RV0191"/>
    <property type="match status" value="1"/>
</dbReference>
<evidence type="ECO:0000256" key="2">
    <source>
        <dbReference type="ARBA" id="ARBA00022475"/>
    </source>
</evidence>
<organism evidence="8 9">
    <name type="scientific">Subtercola lobariae</name>
    <dbReference type="NCBI Taxonomy" id="1588641"/>
    <lineage>
        <taxon>Bacteria</taxon>
        <taxon>Bacillati</taxon>
        <taxon>Actinomycetota</taxon>
        <taxon>Actinomycetes</taxon>
        <taxon>Micrococcales</taxon>
        <taxon>Microbacteriaceae</taxon>
        <taxon>Subtercola</taxon>
    </lineage>
</organism>
<dbReference type="Pfam" id="PF07690">
    <property type="entry name" value="MFS_1"/>
    <property type="match status" value="1"/>
</dbReference>
<name>A0A917B1X7_9MICO</name>
<feature type="transmembrane region" description="Helical" evidence="6">
    <location>
        <begin position="344"/>
        <end position="366"/>
    </location>
</feature>
<dbReference type="PROSITE" id="PS50850">
    <property type="entry name" value="MFS"/>
    <property type="match status" value="1"/>
</dbReference>
<keyword evidence="3 6" id="KW-0812">Transmembrane</keyword>
<feature type="transmembrane region" description="Helical" evidence="6">
    <location>
        <begin position="256"/>
        <end position="279"/>
    </location>
</feature>
<proteinExistence type="predicted"/>
<feature type="transmembrane region" description="Helical" evidence="6">
    <location>
        <begin position="147"/>
        <end position="169"/>
    </location>
</feature>
<dbReference type="CDD" id="cd17324">
    <property type="entry name" value="MFS_NepI_like"/>
    <property type="match status" value="1"/>
</dbReference>
<feature type="transmembrane region" description="Helical" evidence="6">
    <location>
        <begin position="114"/>
        <end position="135"/>
    </location>
</feature>
<dbReference type="Gene3D" id="1.20.1250.20">
    <property type="entry name" value="MFS general substrate transporter like domains"/>
    <property type="match status" value="1"/>
</dbReference>
<feature type="transmembrane region" description="Helical" evidence="6">
    <location>
        <begin position="221"/>
        <end position="241"/>
    </location>
</feature>
<dbReference type="InterPro" id="IPR011701">
    <property type="entry name" value="MFS"/>
</dbReference>
<comment type="caution">
    <text evidence="8">The sequence shown here is derived from an EMBL/GenBank/DDBJ whole genome shotgun (WGS) entry which is preliminary data.</text>
</comment>
<dbReference type="InterPro" id="IPR020846">
    <property type="entry name" value="MFS_dom"/>
</dbReference>
<dbReference type="EMBL" id="BMGP01000002">
    <property type="protein sequence ID" value="GGF17704.1"/>
    <property type="molecule type" value="Genomic_DNA"/>
</dbReference>
<evidence type="ECO:0000256" key="1">
    <source>
        <dbReference type="ARBA" id="ARBA00004651"/>
    </source>
</evidence>
<keyword evidence="4 6" id="KW-1133">Transmembrane helix</keyword>
<dbReference type="GO" id="GO:0022857">
    <property type="term" value="F:transmembrane transporter activity"/>
    <property type="evidence" value="ECO:0007669"/>
    <property type="project" value="InterPro"/>
</dbReference>
<gene>
    <name evidence="8" type="ORF">GCM10011399_09290</name>
</gene>
<dbReference type="InterPro" id="IPR050189">
    <property type="entry name" value="MFS_Efflux_Transporters"/>
</dbReference>
<evidence type="ECO:0000256" key="4">
    <source>
        <dbReference type="ARBA" id="ARBA00022989"/>
    </source>
</evidence>
<dbReference type="Proteomes" id="UP000598775">
    <property type="component" value="Unassembled WGS sequence"/>
</dbReference>
<evidence type="ECO:0000256" key="5">
    <source>
        <dbReference type="ARBA" id="ARBA00023136"/>
    </source>
</evidence>
<dbReference type="AlphaFoldDB" id="A0A917B1X7"/>
<feature type="transmembrane region" description="Helical" evidence="6">
    <location>
        <begin position="375"/>
        <end position="394"/>
    </location>
</feature>
<feature type="transmembrane region" description="Helical" evidence="6">
    <location>
        <begin position="175"/>
        <end position="200"/>
    </location>
</feature>
<dbReference type="InterPro" id="IPR036259">
    <property type="entry name" value="MFS_trans_sf"/>
</dbReference>
<feature type="transmembrane region" description="Helical" evidence="6">
    <location>
        <begin position="56"/>
        <end position="81"/>
    </location>
</feature>
<evidence type="ECO:0000256" key="3">
    <source>
        <dbReference type="ARBA" id="ARBA00022692"/>
    </source>
</evidence>
<accession>A0A917B1X7</accession>
<evidence type="ECO:0000313" key="8">
    <source>
        <dbReference type="EMBL" id="GGF17704.1"/>
    </source>
</evidence>